<proteinExistence type="predicted"/>
<feature type="signal peptide" evidence="2">
    <location>
        <begin position="1"/>
        <end position="17"/>
    </location>
</feature>
<gene>
    <name evidence="3" type="ORF">JJB09_24825</name>
</gene>
<evidence type="ECO:0000256" key="1">
    <source>
        <dbReference type="SAM" id="MobiDB-lite"/>
    </source>
</evidence>
<feature type="compositionally biased region" description="Basic and acidic residues" evidence="1">
    <location>
        <begin position="53"/>
        <end position="68"/>
    </location>
</feature>
<feature type="chain" id="PRO_5036806073" evidence="2">
    <location>
        <begin position="18"/>
        <end position="126"/>
    </location>
</feature>
<feature type="region of interest" description="Disordered" evidence="1">
    <location>
        <begin position="35"/>
        <end position="68"/>
    </location>
</feature>
<dbReference type="AlphaFoldDB" id="A0A936YSY4"/>
<reference evidence="3" key="1">
    <citation type="submission" date="2021-01" db="EMBL/GenBank/DDBJ databases">
        <title>Rhizobium sp. strain KVB221 16S ribosomal RNA gene Genome sequencing and assembly.</title>
        <authorList>
            <person name="Kang M."/>
        </authorList>
    </citation>
    <scope>NUCLEOTIDE SEQUENCE</scope>
    <source>
        <strain evidence="3">KVB221</strain>
    </source>
</reference>
<name>A0A936YSY4_9HYPH</name>
<organism evidence="3 4">
    <name type="scientific">Rhizobium setariae</name>
    <dbReference type="NCBI Taxonomy" id="2801340"/>
    <lineage>
        <taxon>Bacteria</taxon>
        <taxon>Pseudomonadati</taxon>
        <taxon>Pseudomonadota</taxon>
        <taxon>Alphaproteobacteria</taxon>
        <taxon>Hyphomicrobiales</taxon>
        <taxon>Rhizobiaceae</taxon>
        <taxon>Rhizobium/Agrobacterium group</taxon>
        <taxon>Rhizobium</taxon>
    </lineage>
</organism>
<sequence length="126" mass="13424">MLVLLRLVIVASLAAYTFPTVSTAMHGQASSAYATQSAASHHADQDVSAGNADSDHGDHGKLGSVADRDSKQAKQDCCSDFCLNMAIVADVQQLATSLPGSIRIFFDERSVFGELSSLHRPPNFRT</sequence>
<keyword evidence="4" id="KW-1185">Reference proteome</keyword>
<evidence type="ECO:0000256" key="2">
    <source>
        <dbReference type="SAM" id="SignalP"/>
    </source>
</evidence>
<accession>A0A936YSY4</accession>
<dbReference type="Proteomes" id="UP000633219">
    <property type="component" value="Unassembled WGS sequence"/>
</dbReference>
<dbReference type="EMBL" id="JAEQNC010000020">
    <property type="protein sequence ID" value="MBL0375243.1"/>
    <property type="molecule type" value="Genomic_DNA"/>
</dbReference>
<comment type="caution">
    <text evidence="3">The sequence shown here is derived from an EMBL/GenBank/DDBJ whole genome shotgun (WGS) entry which is preliminary data.</text>
</comment>
<keyword evidence="2" id="KW-0732">Signal</keyword>
<evidence type="ECO:0000313" key="4">
    <source>
        <dbReference type="Proteomes" id="UP000633219"/>
    </source>
</evidence>
<protein>
    <submittedName>
        <fullName evidence="3">Uncharacterized protein</fullName>
    </submittedName>
</protein>
<evidence type="ECO:0000313" key="3">
    <source>
        <dbReference type="EMBL" id="MBL0375243.1"/>
    </source>
</evidence>